<dbReference type="InterPro" id="IPR052711">
    <property type="entry name" value="Zinc_ADH-like"/>
</dbReference>
<dbReference type="CDD" id="cd08276">
    <property type="entry name" value="MDR7"/>
    <property type="match status" value="1"/>
</dbReference>
<dbReference type="EMBL" id="JAMKFE010000001">
    <property type="protein sequence ID" value="MCM5677938.1"/>
    <property type="molecule type" value="Genomic_DNA"/>
</dbReference>
<dbReference type="PANTHER" id="PTHR45033:SF2">
    <property type="entry name" value="ZINC-TYPE ALCOHOL DEHYDROGENASE-LIKE PROTEIN C1773.06C"/>
    <property type="match status" value="1"/>
</dbReference>
<dbReference type="RefSeq" id="WP_251776065.1">
    <property type="nucleotide sequence ID" value="NZ_JAMKFE010000001.1"/>
</dbReference>
<sequence length="389" mass="40743">MSLFERVIATQYGEIRRTCDATAENDPHFGPEGRWQTPGSSLNNKRESVLMPLAYQFQPGGGIRSLEAVTRPRAGLRPNEVRVAVRAVSLNFREILIAKGLYPAPTDRPVVPCSDGAGEVLEVGPDAAAQFAAGDRVVGAFFHRWVDGPPAAEKVAVSGGCNVDGWLAEEVVLDASALVPIPANVSFTTAACAPCAGVTAWVSMFEVARLKAGGHLVVQGTGGVAMWAAKLALAAGIDPFIVTSDVAKAAKILPAGSRRISYVETPRWADTVLHETHGRGADLVIELGGKTTIGESLRSLAFGGHIAAIGGLGGWTYDSVEPLALITKYATLHGIFVGSSASLRDLLAFVDAHKIEPHVSHTYSLSEAPAAIATLESGLHTGKIVVSVS</sequence>
<dbReference type="InterPro" id="IPR036291">
    <property type="entry name" value="NAD(P)-bd_dom_sf"/>
</dbReference>
<dbReference type="Gene3D" id="3.40.50.720">
    <property type="entry name" value="NAD(P)-binding Rossmann-like Domain"/>
    <property type="match status" value="1"/>
</dbReference>
<reference evidence="2" key="1">
    <citation type="submission" date="2022-05" db="EMBL/GenBank/DDBJ databases">
        <title>Schlegelella sp. nov., isolated from mangrove soil.</title>
        <authorList>
            <person name="Liu Y."/>
            <person name="Ge X."/>
            <person name="Liu W."/>
        </authorList>
    </citation>
    <scope>NUCLEOTIDE SEQUENCE</scope>
    <source>
        <strain evidence="2">S2-27</strain>
    </source>
</reference>
<accession>A0ABT0YGW0</accession>
<name>A0ABT0YGW0_9BURK</name>
<keyword evidence="3" id="KW-1185">Reference proteome</keyword>
<gene>
    <name evidence="2" type="ORF">M8A51_00145</name>
</gene>
<evidence type="ECO:0000313" key="2">
    <source>
        <dbReference type="EMBL" id="MCM5677938.1"/>
    </source>
</evidence>
<protein>
    <submittedName>
        <fullName evidence="2">NAD(P)-dependent alcohol dehydrogenase</fullName>
    </submittedName>
</protein>
<comment type="caution">
    <text evidence="2">The sequence shown here is derived from an EMBL/GenBank/DDBJ whole genome shotgun (WGS) entry which is preliminary data.</text>
</comment>
<evidence type="ECO:0000259" key="1">
    <source>
        <dbReference type="SMART" id="SM00829"/>
    </source>
</evidence>
<dbReference type="Pfam" id="PF08240">
    <property type="entry name" value="ADH_N"/>
    <property type="match status" value="1"/>
</dbReference>
<dbReference type="Pfam" id="PF13602">
    <property type="entry name" value="ADH_zinc_N_2"/>
    <property type="match status" value="1"/>
</dbReference>
<dbReference type="InterPro" id="IPR013154">
    <property type="entry name" value="ADH-like_N"/>
</dbReference>
<dbReference type="InterPro" id="IPR020843">
    <property type="entry name" value="ER"/>
</dbReference>
<dbReference type="InterPro" id="IPR011032">
    <property type="entry name" value="GroES-like_sf"/>
</dbReference>
<evidence type="ECO:0000313" key="3">
    <source>
        <dbReference type="Proteomes" id="UP001165541"/>
    </source>
</evidence>
<dbReference type="PANTHER" id="PTHR45033">
    <property type="match status" value="1"/>
</dbReference>
<dbReference type="SUPFAM" id="SSF50129">
    <property type="entry name" value="GroES-like"/>
    <property type="match status" value="1"/>
</dbReference>
<dbReference type="Proteomes" id="UP001165541">
    <property type="component" value="Unassembled WGS sequence"/>
</dbReference>
<dbReference type="SMART" id="SM00829">
    <property type="entry name" value="PKS_ER"/>
    <property type="match status" value="1"/>
</dbReference>
<proteinExistence type="predicted"/>
<organism evidence="2 3">
    <name type="scientific">Caldimonas mangrovi</name>
    <dbReference type="NCBI Taxonomy" id="2944811"/>
    <lineage>
        <taxon>Bacteria</taxon>
        <taxon>Pseudomonadati</taxon>
        <taxon>Pseudomonadota</taxon>
        <taxon>Betaproteobacteria</taxon>
        <taxon>Burkholderiales</taxon>
        <taxon>Sphaerotilaceae</taxon>
        <taxon>Caldimonas</taxon>
    </lineage>
</organism>
<dbReference type="SUPFAM" id="SSF51735">
    <property type="entry name" value="NAD(P)-binding Rossmann-fold domains"/>
    <property type="match status" value="1"/>
</dbReference>
<feature type="domain" description="Enoyl reductase (ER)" evidence="1">
    <location>
        <begin position="61"/>
        <end position="386"/>
    </location>
</feature>
<dbReference type="Gene3D" id="3.90.180.10">
    <property type="entry name" value="Medium-chain alcohol dehydrogenases, catalytic domain"/>
    <property type="match status" value="1"/>
</dbReference>